<dbReference type="PIRSF" id="PIRSF036389">
    <property type="entry name" value="IOR_B"/>
    <property type="match status" value="1"/>
</dbReference>
<dbReference type="SUPFAM" id="SSF56003">
    <property type="entry name" value="Molybdenum cofactor-binding domain"/>
    <property type="match status" value="2"/>
</dbReference>
<dbReference type="GO" id="GO:0016491">
    <property type="term" value="F:oxidoreductase activity"/>
    <property type="evidence" value="ECO:0007669"/>
    <property type="project" value="InterPro"/>
</dbReference>
<protein>
    <submittedName>
        <fullName evidence="3">Xanthine dehydrogenase family protein molybdopterin-binding subunit</fullName>
    </submittedName>
</protein>
<dbReference type="EMBL" id="CP029550">
    <property type="protein sequence ID" value="AWN42448.1"/>
    <property type="molecule type" value="Genomic_DNA"/>
</dbReference>
<dbReference type="Pfam" id="PF02738">
    <property type="entry name" value="MoCoBD_1"/>
    <property type="match status" value="1"/>
</dbReference>
<dbReference type="OrthoDB" id="9767994at2"/>
<gene>
    <name evidence="3" type="ORF">DK389_20540</name>
</gene>
<keyword evidence="1" id="KW-0732">Signal</keyword>
<dbReference type="InterPro" id="IPR006311">
    <property type="entry name" value="TAT_signal"/>
</dbReference>
<evidence type="ECO:0000313" key="4">
    <source>
        <dbReference type="Proteomes" id="UP000245926"/>
    </source>
</evidence>
<dbReference type="AlphaFoldDB" id="A0A2U8WA13"/>
<evidence type="ECO:0000256" key="1">
    <source>
        <dbReference type="SAM" id="SignalP"/>
    </source>
</evidence>
<dbReference type="Gene3D" id="3.30.365.10">
    <property type="entry name" value="Aldehyde oxidase/xanthine dehydrogenase, molybdopterin binding domain"/>
    <property type="match status" value="4"/>
</dbReference>
<sequence length="734" mass="79081">MTETNLSRRALLKGSALVVGFALSSPVAALAASPTAPSKPVSPEEVDAFLALSRDGFATIYSGKVDLGTGVRTALIQMAAEELDLPLDHVGLVQGDTALTPDQGPTYGSLSIQNGGMQIRLACATARRQILSLAAERLGRRREDLVTEAGLVRPKAGGEGIAYGELLKDGRFSLKVDKDVAPKDPGSYTLVGQSVQRLDIPEKIAGRFAYMQDFRLPGMLHGRVVRPPAIGAQLQSVDEASVRDVPGLIRIVREGNFLGVVARTEWAAIKAARQIQAHWSEAADLPEQDRLWDHVRATRVTKDDVTMNVGDAAGALQGEGKVLKATYDFAIHTHGSIGPSCAVAMLSEGKLSVWTASQMTHALRKQLSAMMALPLDDVRCIYIEGSGCYGRNGHEDAAGDAALLARAVGHPVRVQWSRADEHGWDPKGPPTLIDLSARLDGEGNVAAWASEFFIPDGAAGNVPLVAASLANLPHETNNAPGNIIHNSGIPYAFPNVRTVCHRLAETPLRPSWIRTPGRMQNTFANEAFLDELAAAAGIDPLDFRLRSLGDERGVTVLKRAAALAGWDSRPSPHRQQGDTLRGRGLSYVKYELYRTYVAAVAEVEVERATGAIRVTRFCVAQDCGQIINPDGVRNQIEGNVIQTMSRTLKEEVTFDRSRVTSLDWESYPILTFPEVPEILIDLIDRPRDKPWGAGEPSAAIVPSAISNAVFDATGARLRSVPFTPEKVKAGLQRT</sequence>
<dbReference type="Gene3D" id="3.90.1170.50">
    <property type="entry name" value="Aldehyde oxidase/xanthine dehydrogenase, a/b hammerhead"/>
    <property type="match status" value="1"/>
</dbReference>
<dbReference type="InterPro" id="IPR037165">
    <property type="entry name" value="AldOxase/xan_DH_Mopterin-bd_sf"/>
</dbReference>
<dbReference type="InterPro" id="IPR012368">
    <property type="entry name" value="OxRdtase_Mopterin-bd_su_IorB"/>
</dbReference>
<accession>A0A2U8WA13</accession>
<feature type="signal peptide" evidence="1">
    <location>
        <begin position="1"/>
        <end position="31"/>
    </location>
</feature>
<proteinExistence type="predicted"/>
<evidence type="ECO:0000313" key="3">
    <source>
        <dbReference type="EMBL" id="AWN42448.1"/>
    </source>
</evidence>
<dbReference type="InterPro" id="IPR046867">
    <property type="entry name" value="AldOxase/xan_DH_MoCoBD2"/>
</dbReference>
<dbReference type="InterPro" id="IPR008274">
    <property type="entry name" value="AldOxase/xan_DH_MoCoBD1"/>
</dbReference>
<organism evidence="3 4">
    <name type="scientific">Methylobacterium durans</name>
    <dbReference type="NCBI Taxonomy" id="2202825"/>
    <lineage>
        <taxon>Bacteria</taxon>
        <taxon>Pseudomonadati</taxon>
        <taxon>Pseudomonadota</taxon>
        <taxon>Alphaproteobacteria</taxon>
        <taxon>Hyphomicrobiales</taxon>
        <taxon>Methylobacteriaceae</taxon>
        <taxon>Methylobacterium</taxon>
    </lineage>
</organism>
<dbReference type="InterPro" id="IPR052516">
    <property type="entry name" value="N-heterocyclic_Hydroxylase"/>
</dbReference>
<feature type="chain" id="PRO_5016043837" evidence="1">
    <location>
        <begin position="32"/>
        <end position="734"/>
    </location>
</feature>
<dbReference type="PANTHER" id="PTHR47495">
    <property type="entry name" value="ALDEHYDE DEHYDROGENASE"/>
    <property type="match status" value="1"/>
</dbReference>
<name>A0A2U8WA13_9HYPH</name>
<dbReference type="PROSITE" id="PS51318">
    <property type="entry name" value="TAT"/>
    <property type="match status" value="1"/>
</dbReference>
<evidence type="ECO:0000259" key="2">
    <source>
        <dbReference type="SMART" id="SM01008"/>
    </source>
</evidence>
<dbReference type="Pfam" id="PF20256">
    <property type="entry name" value="MoCoBD_2"/>
    <property type="match status" value="2"/>
</dbReference>
<reference evidence="4" key="1">
    <citation type="submission" date="2018-05" db="EMBL/GenBank/DDBJ databases">
        <title>Complete Genome Sequence of Methylobacterium sp. 17SD2-17.</title>
        <authorList>
            <person name="Srinivasan S."/>
        </authorList>
    </citation>
    <scope>NUCLEOTIDE SEQUENCE [LARGE SCALE GENOMIC DNA]</scope>
    <source>
        <strain evidence="4">17SD2-17</strain>
    </source>
</reference>
<dbReference type="InterPro" id="IPR000674">
    <property type="entry name" value="Ald_Oxase/Xan_DH_a/b"/>
</dbReference>
<dbReference type="KEGG" id="mets:DK389_20540"/>
<dbReference type="PANTHER" id="PTHR47495:SF1">
    <property type="entry name" value="BLL3820 PROTEIN"/>
    <property type="match status" value="1"/>
</dbReference>
<dbReference type="SMART" id="SM01008">
    <property type="entry name" value="Ald_Xan_dh_C"/>
    <property type="match status" value="1"/>
</dbReference>
<dbReference type="RefSeq" id="WP_109892338.1">
    <property type="nucleotide sequence ID" value="NZ_CP029550.1"/>
</dbReference>
<dbReference type="Proteomes" id="UP000245926">
    <property type="component" value="Chromosome"/>
</dbReference>
<feature type="domain" description="Aldehyde oxidase/xanthine dehydrogenase a/b hammerhead" evidence="2">
    <location>
        <begin position="205"/>
        <end position="283"/>
    </location>
</feature>
<keyword evidence="4" id="KW-1185">Reference proteome</keyword>